<gene>
    <name evidence="2" type="ORF">THAOC_07071</name>
</gene>
<dbReference type="EMBL" id="AGNL01007176">
    <property type="protein sequence ID" value="EJK71477.1"/>
    <property type="molecule type" value="Genomic_DNA"/>
</dbReference>
<proteinExistence type="predicted"/>
<evidence type="ECO:0000313" key="3">
    <source>
        <dbReference type="Proteomes" id="UP000266841"/>
    </source>
</evidence>
<evidence type="ECO:0000313" key="2">
    <source>
        <dbReference type="EMBL" id="EJK71477.1"/>
    </source>
</evidence>
<organism evidence="2 3">
    <name type="scientific">Thalassiosira oceanica</name>
    <name type="common">Marine diatom</name>
    <dbReference type="NCBI Taxonomy" id="159749"/>
    <lineage>
        <taxon>Eukaryota</taxon>
        <taxon>Sar</taxon>
        <taxon>Stramenopiles</taxon>
        <taxon>Ochrophyta</taxon>
        <taxon>Bacillariophyta</taxon>
        <taxon>Coscinodiscophyceae</taxon>
        <taxon>Thalassiosirophycidae</taxon>
        <taxon>Thalassiosirales</taxon>
        <taxon>Thalassiosiraceae</taxon>
        <taxon>Thalassiosira</taxon>
    </lineage>
</organism>
<feature type="region of interest" description="Disordered" evidence="1">
    <location>
        <begin position="1"/>
        <end position="69"/>
    </location>
</feature>
<dbReference type="OrthoDB" id="46616at2759"/>
<dbReference type="eggNOG" id="KOG1896">
    <property type="taxonomic scope" value="Eukaryota"/>
</dbReference>
<sequence length="557" mass="61368">VRHEVWMHSRTGRSRPSPHWSDRRTGISLPCRSLCPTLPRATPRTATGRGGSSVGPHGGRRARTTTGNWGVIDGDVVMKYGTRTPQAGGAGGPGELDRDTLQFMRRRRPRWQGADVSSVGQLPVPATKEGRKVKDERHVERLDLQEKAAGAPPPACAGPQRDGTDCLRFHTKEQRDEFAMEEYGQRVRYYGRLSGAFWGSCMRSMPRLRETGSQVAEVENKQWPDACLPSYLEPFRYTSRDAAGPVFDRCTMQILYKLMMAINSDGRQSAAIRRLSSGHLESLALANNLLSALPFSLVPTVYVRSKLGTLAEDILMDDAALIEEMGGDALCGGMTDDEVLDACWLRGLPVGRFVNVGGSVRSGIHRREEEMQEMRIALSNHLGMMKVLMPECRPLPADGIQSSPENRYRGALRSPARGVDAFSDRSFASVAPLERPAYWHLTALQIVMSNTPESNAALSHTAWRLFGRSTRRSACKDNDRNWGVVVGDVVMKYGTRTPQAGGAGGPGELDRVDSYFDHGQLIGAIHQLNLLGFFLFMYDFRTPCSSFGLSPTTAGIL</sequence>
<reference evidence="2 3" key="1">
    <citation type="journal article" date="2012" name="Genome Biol.">
        <title>Genome and low-iron response of an oceanic diatom adapted to chronic iron limitation.</title>
        <authorList>
            <person name="Lommer M."/>
            <person name="Specht M."/>
            <person name="Roy A.S."/>
            <person name="Kraemer L."/>
            <person name="Andreson R."/>
            <person name="Gutowska M.A."/>
            <person name="Wolf J."/>
            <person name="Bergner S.V."/>
            <person name="Schilhabel M.B."/>
            <person name="Klostermeier U.C."/>
            <person name="Beiko R.G."/>
            <person name="Rosenstiel P."/>
            <person name="Hippler M."/>
            <person name="Laroche J."/>
        </authorList>
    </citation>
    <scope>NUCLEOTIDE SEQUENCE [LARGE SCALE GENOMIC DNA]</scope>
    <source>
        <strain evidence="2 3">CCMP1005</strain>
    </source>
</reference>
<keyword evidence="3" id="KW-1185">Reference proteome</keyword>
<accession>K0TL17</accession>
<feature type="non-terminal residue" evidence="2">
    <location>
        <position position="1"/>
    </location>
</feature>
<dbReference type="AlphaFoldDB" id="K0TL17"/>
<protein>
    <submittedName>
        <fullName evidence="2">Uncharacterized protein</fullName>
    </submittedName>
</protein>
<comment type="caution">
    <text evidence="2">The sequence shown here is derived from an EMBL/GenBank/DDBJ whole genome shotgun (WGS) entry which is preliminary data.</text>
</comment>
<feature type="compositionally biased region" description="Gly residues" evidence="1">
    <location>
        <begin position="48"/>
        <end position="57"/>
    </location>
</feature>
<evidence type="ECO:0000256" key="1">
    <source>
        <dbReference type="SAM" id="MobiDB-lite"/>
    </source>
</evidence>
<dbReference type="Proteomes" id="UP000266841">
    <property type="component" value="Unassembled WGS sequence"/>
</dbReference>
<name>K0TL17_THAOC</name>